<keyword evidence="1" id="KW-0004">4Fe-4S</keyword>
<dbReference type="PANTHER" id="PTHR11472:SF34">
    <property type="entry name" value="REGULATOR OF TELOMERE ELONGATION HELICASE 1"/>
    <property type="match status" value="1"/>
</dbReference>
<evidence type="ECO:0000259" key="14">
    <source>
        <dbReference type="PROSITE" id="PS51193"/>
    </source>
</evidence>
<dbReference type="Gene3D" id="1.10.30.20">
    <property type="entry name" value="Bacterial XPD DNA helicase, FeS cluster domain"/>
    <property type="match status" value="1"/>
</dbReference>
<evidence type="ECO:0000256" key="10">
    <source>
        <dbReference type="ARBA" id="ARBA00023125"/>
    </source>
</evidence>
<dbReference type="InterPro" id="IPR042493">
    <property type="entry name" value="XPD_DNA_FeS"/>
</dbReference>
<keyword evidence="4" id="KW-0227">DNA damage</keyword>
<dbReference type="STRING" id="99656.SAMN05421659_111112"/>
<dbReference type="GO" id="GO:0051539">
    <property type="term" value="F:4 iron, 4 sulfur cluster binding"/>
    <property type="evidence" value="ECO:0007669"/>
    <property type="project" value="UniProtKB-KW"/>
</dbReference>
<dbReference type="GO" id="GO:0046872">
    <property type="term" value="F:metal ion binding"/>
    <property type="evidence" value="ECO:0007669"/>
    <property type="project" value="UniProtKB-KW"/>
</dbReference>
<dbReference type="InterPro" id="IPR014013">
    <property type="entry name" value="Helic_SF1/SF2_ATP-bd_DinG/Rad3"/>
</dbReference>
<name>A0A1I0R314_9FIRM</name>
<keyword evidence="5" id="KW-0378">Hydrolase</keyword>
<dbReference type="Gene3D" id="1.10.275.40">
    <property type="match status" value="1"/>
</dbReference>
<dbReference type="Proteomes" id="UP000199701">
    <property type="component" value="Unassembled WGS sequence"/>
</dbReference>
<evidence type="ECO:0000256" key="12">
    <source>
        <dbReference type="ARBA" id="ARBA00023235"/>
    </source>
</evidence>
<reference evidence="15 16" key="1">
    <citation type="submission" date="2016-10" db="EMBL/GenBank/DDBJ databases">
        <authorList>
            <person name="de Groot N.N."/>
        </authorList>
    </citation>
    <scope>NUCLEOTIDE SEQUENCE [LARGE SCALE GENOMIC DNA]</scope>
    <source>
        <strain evidence="15 16">DSM 9179</strain>
    </source>
</reference>
<dbReference type="SMART" id="SM00488">
    <property type="entry name" value="DEXDc2"/>
    <property type="match status" value="1"/>
</dbReference>
<dbReference type="OrthoDB" id="9765586at2"/>
<dbReference type="GO" id="GO:0003677">
    <property type="term" value="F:DNA binding"/>
    <property type="evidence" value="ECO:0007669"/>
    <property type="project" value="UniProtKB-KW"/>
</dbReference>
<dbReference type="Pfam" id="PF06733">
    <property type="entry name" value="DEAD_2"/>
    <property type="match status" value="1"/>
</dbReference>
<evidence type="ECO:0000256" key="7">
    <source>
        <dbReference type="ARBA" id="ARBA00022840"/>
    </source>
</evidence>
<evidence type="ECO:0000256" key="5">
    <source>
        <dbReference type="ARBA" id="ARBA00022801"/>
    </source>
</evidence>
<evidence type="ECO:0000256" key="9">
    <source>
        <dbReference type="ARBA" id="ARBA00023014"/>
    </source>
</evidence>
<comment type="similarity">
    <text evidence="13">Belongs to the helicase family. DinG subfamily.</text>
</comment>
<dbReference type="InterPro" id="IPR006554">
    <property type="entry name" value="Helicase-like_DEXD_c2"/>
</dbReference>
<dbReference type="InterPro" id="IPR010614">
    <property type="entry name" value="RAD3-like_helicase_DEAD"/>
</dbReference>
<evidence type="ECO:0000256" key="13">
    <source>
        <dbReference type="ARBA" id="ARBA00038058"/>
    </source>
</evidence>
<dbReference type="Gene3D" id="3.90.320.10">
    <property type="match status" value="1"/>
</dbReference>
<evidence type="ECO:0000256" key="3">
    <source>
        <dbReference type="ARBA" id="ARBA00022741"/>
    </source>
</evidence>
<keyword evidence="10" id="KW-0238">DNA-binding</keyword>
<dbReference type="Pfam" id="PF13307">
    <property type="entry name" value="Helicase_C_2"/>
    <property type="match status" value="1"/>
</dbReference>
<evidence type="ECO:0000256" key="11">
    <source>
        <dbReference type="ARBA" id="ARBA00023204"/>
    </source>
</evidence>
<dbReference type="InterPro" id="IPR027417">
    <property type="entry name" value="P-loop_NTPase"/>
</dbReference>
<dbReference type="EMBL" id="FOJI01000011">
    <property type="protein sequence ID" value="SEW34755.1"/>
    <property type="molecule type" value="Genomic_DNA"/>
</dbReference>
<keyword evidence="2" id="KW-0479">Metal-binding</keyword>
<evidence type="ECO:0000256" key="2">
    <source>
        <dbReference type="ARBA" id="ARBA00022723"/>
    </source>
</evidence>
<dbReference type="GO" id="GO:0016818">
    <property type="term" value="F:hydrolase activity, acting on acid anhydrides, in phosphorus-containing anhydrides"/>
    <property type="evidence" value="ECO:0007669"/>
    <property type="project" value="InterPro"/>
</dbReference>
<evidence type="ECO:0000256" key="6">
    <source>
        <dbReference type="ARBA" id="ARBA00022806"/>
    </source>
</evidence>
<evidence type="ECO:0000256" key="4">
    <source>
        <dbReference type="ARBA" id="ARBA00022763"/>
    </source>
</evidence>
<keyword evidence="9" id="KW-0411">Iron-sulfur</keyword>
<evidence type="ECO:0000313" key="15">
    <source>
        <dbReference type="EMBL" id="SEW34755.1"/>
    </source>
</evidence>
<keyword evidence="7" id="KW-0067">ATP-binding</keyword>
<keyword evidence="11" id="KW-0234">DNA repair</keyword>
<dbReference type="AlphaFoldDB" id="A0A1I0R314"/>
<dbReference type="PANTHER" id="PTHR11472">
    <property type="entry name" value="DNA REPAIR DEAD HELICASE RAD3/XP-D SUBFAMILY MEMBER"/>
    <property type="match status" value="1"/>
</dbReference>
<keyword evidence="16" id="KW-1185">Reference proteome</keyword>
<dbReference type="InterPro" id="IPR045028">
    <property type="entry name" value="DinG/Rad3-like"/>
</dbReference>
<dbReference type="SMART" id="SM00491">
    <property type="entry name" value="HELICc2"/>
    <property type="match status" value="1"/>
</dbReference>
<feature type="domain" description="Helicase ATP-binding" evidence="14">
    <location>
        <begin position="200"/>
        <end position="449"/>
    </location>
</feature>
<evidence type="ECO:0000256" key="1">
    <source>
        <dbReference type="ARBA" id="ARBA00022485"/>
    </source>
</evidence>
<dbReference type="InterPro" id="IPR006555">
    <property type="entry name" value="ATP-dep_Helicase_C"/>
</dbReference>
<dbReference type="RefSeq" id="WP_092455176.1">
    <property type="nucleotide sequence ID" value="NZ_FOJI01000011.1"/>
</dbReference>
<organism evidence="15 16">
    <name type="scientific">[Clostridium] fimetarium</name>
    <dbReference type="NCBI Taxonomy" id="99656"/>
    <lineage>
        <taxon>Bacteria</taxon>
        <taxon>Bacillati</taxon>
        <taxon>Bacillota</taxon>
        <taxon>Clostridia</taxon>
        <taxon>Lachnospirales</taxon>
        <taxon>Lachnospiraceae</taxon>
    </lineage>
</organism>
<keyword evidence="3" id="KW-0547">Nucleotide-binding</keyword>
<dbReference type="GO" id="GO:0006281">
    <property type="term" value="P:DNA repair"/>
    <property type="evidence" value="ECO:0007669"/>
    <property type="project" value="UniProtKB-KW"/>
</dbReference>
<gene>
    <name evidence="15" type="ORF">SAMN05421659_111112</name>
</gene>
<accession>A0A1I0R314</accession>
<sequence>MYLIKNNNIRISVRNLVEFICCGGDIDNRTSGMSDMKAMQEGTRIHKKIQKSMGPSYKAEVPLKLDVLVEHKEAYVITLEGRADGIICDFEEDEEGNKIPITDVTIDEIKSTQADISKISEPIYVHKAQALCYAYIFAVTHELESINVQVTYCNVENELTKIFNEQYSFDMLSKWFEDLLEQFEKWTDFLFETKKIRQQSIKELEFPFEYRKGQKELAADVYRTIARNKNLFIQAPTGVGKTISTVYPAVKAVGEELADKIFYLTAKTITRTVVEDTFNLLRKNNLMFRTVTLTAKDKICILEERECNPVACSCANGHFNRVNDAVFDIVSHEYSIDRDKIVEYAVKHNVCPFEMSLDVTYWCDGIICDYNYLFDPNVHLKRYFFDGNKGEFIFLVDEAHNLVERARSMYSAQLCKEEFLEVKKLVKGIDKRLESALEMSNKALLELKRECENYQILDSTSHFIMGLERVFFQMQKFNEEHRKFEHKDKLSEFYLKVRHFLNMYEILDDKYIIYTEYSEDGRFLLHLFCVDPSTNISSCIQQGISTIFFSATLLPIQYFKEMLTGNLEDYAIYAESPFDVNKRRLMIANDVSSKYTRRNISEYQKICEYIKQIIDAHQGNYMVFFPSYSFMEAVYNEMISLGYTEYDKGDFKIIKQNSSMNEKDREEFLLNFTETNFTQTNLTQTNFTQTSVIAKSIIGFCVIGGIFSEGIDLKNDCLVGSIIVGTGLPMICNERQILRKYFDENEKNGYDYAYVYPGMNKVLQAAGRVIRTDDDKGIIMLLDERFLNRDYLKIFPREWDSFFSVNKNTITEVSKEFWNLI</sequence>
<keyword evidence="12" id="KW-0413">Isomerase</keyword>
<protein>
    <submittedName>
        <fullName evidence="15">Rad3-related DNA helicase</fullName>
    </submittedName>
</protein>
<evidence type="ECO:0000256" key="8">
    <source>
        <dbReference type="ARBA" id="ARBA00023004"/>
    </source>
</evidence>
<dbReference type="Gene3D" id="3.40.50.300">
    <property type="entry name" value="P-loop containing nucleotide triphosphate hydrolases"/>
    <property type="match status" value="2"/>
</dbReference>
<keyword evidence="8" id="KW-0408">Iron</keyword>
<dbReference type="GO" id="GO:0005524">
    <property type="term" value="F:ATP binding"/>
    <property type="evidence" value="ECO:0007669"/>
    <property type="project" value="UniProtKB-KW"/>
</dbReference>
<proteinExistence type="inferred from homology"/>
<dbReference type="InterPro" id="IPR011604">
    <property type="entry name" value="PDDEXK-like_dom_sf"/>
</dbReference>
<keyword evidence="6 15" id="KW-0347">Helicase</keyword>
<dbReference type="SUPFAM" id="SSF52540">
    <property type="entry name" value="P-loop containing nucleoside triphosphate hydrolases"/>
    <property type="match status" value="2"/>
</dbReference>
<evidence type="ECO:0000313" key="16">
    <source>
        <dbReference type="Proteomes" id="UP000199701"/>
    </source>
</evidence>
<dbReference type="GO" id="GO:0003678">
    <property type="term" value="F:DNA helicase activity"/>
    <property type="evidence" value="ECO:0007669"/>
    <property type="project" value="InterPro"/>
</dbReference>
<dbReference type="PROSITE" id="PS51193">
    <property type="entry name" value="HELICASE_ATP_BIND_2"/>
    <property type="match status" value="1"/>
</dbReference>